<evidence type="ECO:0000313" key="2">
    <source>
        <dbReference type="EMBL" id="KAL2829816.1"/>
    </source>
</evidence>
<feature type="region of interest" description="Disordered" evidence="1">
    <location>
        <begin position="65"/>
        <end position="93"/>
    </location>
</feature>
<dbReference type="EMBL" id="JBFXLU010000324">
    <property type="protein sequence ID" value="KAL2829816.1"/>
    <property type="molecule type" value="Genomic_DNA"/>
</dbReference>
<comment type="caution">
    <text evidence="2">The sequence shown here is derived from an EMBL/GenBank/DDBJ whole genome shotgun (WGS) entry which is preliminary data.</text>
</comment>
<dbReference type="PANTHER" id="PTHR37540">
    <property type="entry name" value="TRANSCRIPTION FACTOR (ACR-2), PUTATIVE-RELATED-RELATED"/>
    <property type="match status" value="1"/>
</dbReference>
<evidence type="ECO:0008006" key="4">
    <source>
        <dbReference type="Google" id="ProtNLM"/>
    </source>
</evidence>
<protein>
    <recommendedName>
        <fullName evidence="4">Fungal-specific transcription factor domain-containing protein</fullName>
    </recommendedName>
</protein>
<dbReference type="Proteomes" id="UP001610446">
    <property type="component" value="Unassembled WGS sequence"/>
</dbReference>
<sequence>MSDHDTQPDFLFVFYEDGKPHNRAISRQKAVFAQKAHQRKKRIAAVERLKNSTLPFRQRLPLAYNAVPDSSTTSPDAESEYDDGSTTPDPAEEDGIATAHLQLMAIAQLNDLWSPQSQLGQGFIDPFSTTAVSTSKSMNLYWHHYRHFILPLAYPLNSSPMGAWWWQKGLSEPVVHLTLLVSAASHKIAMDTVNNAPSQDLQRSIGEFLGIQGDTIKRLNYLLRDPSVITESTILVVAALRAIEAISCNFDSVAVHTEGLNTLIQLHGGLEHLDHQTLFQIYHSDIMYAALTNTTPARPLTARWRSEILQETNVFYSSSDLVSHLKNKPKIMACLSTIGTSFFEASWYIGLADTMKPLLRASHRLIQYYEAARLQQSTVLQTDNSLFLVLGHQLMSIRYPESPTPVEEVLHDPQHTGLVSCLLNEPLRITLFIYLNMRIWNFQEYPIMAILVNTLRETLLYMTGTNKSTSTSTRSPAPAPAPALVHLKTTAPDVLFWILFIGGMAARGHTDAHYSWFVDELVELAAFLNLRQWAIAREVLGGFFYTDQAGGEELWEQIVSITGFDGYLFLI</sequence>
<keyword evidence="3" id="KW-1185">Reference proteome</keyword>
<evidence type="ECO:0000313" key="3">
    <source>
        <dbReference type="Proteomes" id="UP001610446"/>
    </source>
</evidence>
<reference evidence="2 3" key="1">
    <citation type="submission" date="2024-07" db="EMBL/GenBank/DDBJ databases">
        <title>Section-level genome sequencing and comparative genomics of Aspergillus sections Usti and Cavernicolus.</title>
        <authorList>
            <consortium name="Lawrence Berkeley National Laboratory"/>
            <person name="Nybo J.L."/>
            <person name="Vesth T.C."/>
            <person name="Theobald S."/>
            <person name="Frisvad J.C."/>
            <person name="Larsen T.O."/>
            <person name="Kjaerboelling I."/>
            <person name="Rothschild-Mancinelli K."/>
            <person name="Lyhne E.K."/>
            <person name="Kogle M.E."/>
            <person name="Barry K."/>
            <person name="Clum A."/>
            <person name="Na H."/>
            <person name="Ledsgaard L."/>
            <person name="Lin J."/>
            <person name="Lipzen A."/>
            <person name="Kuo A."/>
            <person name="Riley R."/>
            <person name="Mondo S."/>
            <person name="Labutti K."/>
            <person name="Haridas S."/>
            <person name="Pangalinan J."/>
            <person name="Salamov A.A."/>
            <person name="Simmons B.A."/>
            <person name="Magnuson J.K."/>
            <person name="Chen J."/>
            <person name="Drula E."/>
            <person name="Henrissat B."/>
            <person name="Wiebenga A."/>
            <person name="Lubbers R.J."/>
            <person name="Gomes A.C."/>
            <person name="Makela M.R."/>
            <person name="Stajich J."/>
            <person name="Grigoriev I.V."/>
            <person name="Mortensen U.H."/>
            <person name="De Vries R.P."/>
            <person name="Baker S.E."/>
            <person name="Andersen M.R."/>
        </authorList>
    </citation>
    <scope>NUCLEOTIDE SEQUENCE [LARGE SCALE GENOMIC DNA]</scope>
    <source>
        <strain evidence="2 3">CBS 123904</strain>
    </source>
</reference>
<proteinExistence type="predicted"/>
<name>A0ABR4IPY3_9EURO</name>
<accession>A0ABR4IPY3</accession>
<organism evidence="2 3">
    <name type="scientific">Aspergillus pseudoustus</name>
    <dbReference type="NCBI Taxonomy" id="1810923"/>
    <lineage>
        <taxon>Eukaryota</taxon>
        <taxon>Fungi</taxon>
        <taxon>Dikarya</taxon>
        <taxon>Ascomycota</taxon>
        <taxon>Pezizomycotina</taxon>
        <taxon>Eurotiomycetes</taxon>
        <taxon>Eurotiomycetidae</taxon>
        <taxon>Eurotiales</taxon>
        <taxon>Aspergillaceae</taxon>
        <taxon>Aspergillus</taxon>
        <taxon>Aspergillus subgen. Nidulantes</taxon>
    </lineage>
</organism>
<gene>
    <name evidence="2" type="ORF">BJY01DRAFT_254886</name>
</gene>
<dbReference type="PANTHER" id="PTHR37540:SF5">
    <property type="entry name" value="TRANSCRIPTION FACTOR DOMAIN-CONTAINING PROTEIN"/>
    <property type="match status" value="1"/>
</dbReference>
<evidence type="ECO:0000256" key="1">
    <source>
        <dbReference type="SAM" id="MobiDB-lite"/>
    </source>
</evidence>